<proteinExistence type="predicted"/>
<feature type="compositionally biased region" description="Polar residues" evidence="1">
    <location>
        <begin position="71"/>
        <end position="87"/>
    </location>
</feature>
<dbReference type="AlphaFoldDB" id="A0A238FRK6"/>
<evidence type="ECO:0000313" key="3">
    <source>
        <dbReference type="Proteomes" id="UP000198372"/>
    </source>
</evidence>
<dbReference type="OrthoDB" id="10588230at2759"/>
<feature type="compositionally biased region" description="Polar residues" evidence="1">
    <location>
        <begin position="30"/>
        <end position="49"/>
    </location>
</feature>
<gene>
    <name evidence="2" type="ORF">BQ2448_6166</name>
</gene>
<protein>
    <submittedName>
        <fullName evidence="2">BQ2448_6166 protein</fullName>
    </submittedName>
</protein>
<accession>A0A238FRK6</accession>
<feature type="region of interest" description="Disordered" evidence="1">
    <location>
        <begin position="120"/>
        <end position="139"/>
    </location>
</feature>
<keyword evidence="3" id="KW-1185">Reference proteome</keyword>
<feature type="compositionally biased region" description="Low complexity" evidence="1">
    <location>
        <begin position="50"/>
        <end position="70"/>
    </location>
</feature>
<name>A0A238FRK6_9BASI</name>
<evidence type="ECO:0000256" key="1">
    <source>
        <dbReference type="SAM" id="MobiDB-lite"/>
    </source>
</evidence>
<organism evidence="2 3">
    <name type="scientific">Microbotryum intermedium</name>
    <dbReference type="NCBI Taxonomy" id="269621"/>
    <lineage>
        <taxon>Eukaryota</taxon>
        <taxon>Fungi</taxon>
        <taxon>Dikarya</taxon>
        <taxon>Basidiomycota</taxon>
        <taxon>Pucciniomycotina</taxon>
        <taxon>Microbotryomycetes</taxon>
        <taxon>Microbotryales</taxon>
        <taxon>Microbotryaceae</taxon>
        <taxon>Microbotryum</taxon>
    </lineage>
</organism>
<sequence>MMWGMLARTRCKPSQLSRTNCVCLRHYSHSSSATGKTAPSRQKPTTTNKPTIKATSTPTSSSPSARYSATVLCSQTTAPQATGSSPSAAALRRGPTMAEKEAEALRRLEERFGGAQEAQLGELDDHGRPRGMAKHVSGNLFRLI</sequence>
<feature type="region of interest" description="Disordered" evidence="1">
    <location>
        <begin position="30"/>
        <end position="100"/>
    </location>
</feature>
<dbReference type="EMBL" id="FMSP01000019">
    <property type="protein sequence ID" value="SCV73736.1"/>
    <property type="molecule type" value="Genomic_DNA"/>
</dbReference>
<dbReference type="Proteomes" id="UP000198372">
    <property type="component" value="Unassembled WGS sequence"/>
</dbReference>
<evidence type="ECO:0000313" key="2">
    <source>
        <dbReference type="EMBL" id="SCV73736.1"/>
    </source>
</evidence>
<reference evidence="3" key="1">
    <citation type="submission" date="2016-09" db="EMBL/GenBank/DDBJ databases">
        <authorList>
            <person name="Jeantristanb JTB J.-T."/>
            <person name="Ricardo R."/>
        </authorList>
    </citation>
    <scope>NUCLEOTIDE SEQUENCE [LARGE SCALE GENOMIC DNA]</scope>
</reference>